<feature type="transmembrane region" description="Helical" evidence="5">
    <location>
        <begin position="73"/>
        <end position="93"/>
    </location>
</feature>
<keyword evidence="3 5" id="KW-1133">Transmembrane helix</keyword>
<evidence type="ECO:0000313" key="6">
    <source>
        <dbReference type="EMBL" id="QCF26730.1"/>
    </source>
</evidence>
<dbReference type="Gene3D" id="1.20.1530.20">
    <property type="match status" value="1"/>
</dbReference>
<organism evidence="6 7">
    <name type="scientific">Hydrocarboniclastica marina</name>
    <dbReference type="NCBI Taxonomy" id="2259620"/>
    <lineage>
        <taxon>Bacteria</taxon>
        <taxon>Pseudomonadati</taxon>
        <taxon>Pseudomonadota</taxon>
        <taxon>Gammaproteobacteria</taxon>
        <taxon>Alteromonadales</taxon>
        <taxon>Alteromonadaceae</taxon>
        <taxon>Hydrocarboniclastica</taxon>
    </lineage>
</organism>
<dbReference type="InterPro" id="IPR002657">
    <property type="entry name" value="BilAc:Na_symport/Acr3"/>
</dbReference>
<dbReference type="Proteomes" id="UP000298049">
    <property type="component" value="Chromosome"/>
</dbReference>
<feature type="transmembrane region" description="Helical" evidence="5">
    <location>
        <begin position="14"/>
        <end position="32"/>
    </location>
</feature>
<feature type="transmembrane region" description="Helical" evidence="5">
    <location>
        <begin position="100"/>
        <end position="122"/>
    </location>
</feature>
<dbReference type="KEGG" id="hmi:soil367_12755"/>
<dbReference type="EMBL" id="CP031093">
    <property type="protein sequence ID" value="QCF26730.1"/>
    <property type="molecule type" value="Genomic_DNA"/>
</dbReference>
<evidence type="ECO:0000256" key="2">
    <source>
        <dbReference type="ARBA" id="ARBA00022692"/>
    </source>
</evidence>
<feature type="transmembrane region" description="Helical" evidence="5">
    <location>
        <begin position="205"/>
        <end position="228"/>
    </location>
</feature>
<feature type="transmembrane region" description="Helical" evidence="5">
    <location>
        <begin position="240"/>
        <end position="261"/>
    </location>
</feature>
<evidence type="ECO:0000256" key="5">
    <source>
        <dbReference type="SAM" id="Phobius"/>
    </source>
</evidence>
<sequence length="300" mass="32192">MSGEELAGIIKVQVIPWSLFLIMLGMGLSLIPDDFRRVLKYPRAVVVGLGCQLLLLPIIGFALANLMPLSPELAVGVMLLAVCPGGTTSNLFAHLGRGDVALSVTLTAVASIITVFTIPFIVNASLLYFLGETSTLTLPVGRTILTLVLLTIVPISLGMLIRNWRPAFAIRAEPHVKRFAILVLAGLIALIIFQQRDVVIDHLIAAGPVSLVLNISTMAAGFVIARWLRLNRAQSLSVTFEVGLQNSSLAILLAVSLLQSYEMSTTPAIYSMVMFATAGLLVYWLNRKGDTPDATGSQAQ</sequence>
<evidence type="ECO:0000256" key="4">
    <source>
        <dbReference type="ARBA" id="ARBA00023136"/>
    </source>
</evidence>
<dbReference type="RefSeq" id="WP_136549434.1">
    <property type="nucleotide sequence ID" value="NZ_CP031093.1"/>
</dbReference>
<accession>A0A4V1D8X7</accession>
<dbReference type="OrthoDB" id="9806785at2"/>
<keyword evidence="2 5" id="KW-0812">Transmembrane</keyword>
<feature type="transmembrane region" description="Helical" evidence="5">
    <location>
        <begin position="44"/>
        <end position="67"/>
    </location>
</feature>
<keyword evidence="7" id="KW-1185">Reference proteome</keyword>
<protein>
    <submittedName>
        <fullName evidence="6">Bile acid:sodium symporter family protein</fullName>
    </submittedName>
</protein>
<feature type="transmembrane region" description="Helical" evidence="5">
    <location>
        <begin position="176"/>
        <end position="193"/>
    </location>
</feature>
<feature type="transmembrane region" description="Helical" evidence="5">
    <location>
        <begin position="267"/>
        <end position="285"/>
    </location>
</feature>
<dbReference type="PANTHER" id="PTHR10361:SF24">
    <property type="entry name" value="P3 PROTEIN"/>
    <property type="match status" value="1"/>
</dbReference>
<reference evidence="6 7" key="1">
    <citation type="submission" date="2018-07" db="EMBL/GenBank/DDBJ databases">
        <title>Marsedoiliclastica nanhaica gen. nov. sp. nov., a novel marine hydrocarbonoclastic bacterium isolated from an in-situ enriched hydrocarbon-degrading consortium in deep-sea sediment.</title>
        <authorList>
            <person name="Dong C."/>
            <person name="Ma T."/>
            <person name="Liu R."/>
            <person name="Shao Z."/>
        </authorList>
    </citation>
    <scope>NUCLEOTIDE SEQUENCE [LARGE SCALE GENOMIC DNA]</scope>
    <source>
        <strain evidence="7">soil36-7</strain>
    </source>
</reference>
<gene>
    <name evidence="6" type="ORF">soil367_12755</name>
</gene>
<proteinExistence type="predicted"/>
<evidence type="ECO:0000256" key="3">
    <source>
        <dbReference type="ARBA" id="ARBA00022989"/>
    </source>
</evidence>
<dbReference type="InterPro" id="IPR038770">
    <property type="entry name" value="Na+/solute_symporter_sf"/>
</dbReference>
<evidence type="ECO:0000256" key="1">
    <source>
        <dbReference type="ARBA" id="ARBA00004141"/>
    </source>
</evidence>
<comment type="subcellular location">
    <subcellularLocation>
        <location evidence="1">Membrane</location>
        <topology evidence="1">Multi-pass membrane protein</topology>
    </subcellularLocation>
</comment>
<feature type="transmembrane region" description="Helical" evidence="5">
    <location>
        <begin position="142"/>
        <end position="164"/>
    </location>
</feature>
<keyword evidence="4 5" id="KW-0472">Membrane</keyword>
<evidence type="ECO:0000313" key="7">
    <source>
        <dbReference type="Proteomes" id="UP000298049"/>
    </source>
</evidence>
<dbReference type="GO" id="GO:0016020">
    <property type="term" value="C:membrane"/>
    <property type="evidence" value="ECO:0007669"/>
    <property type="project" value="UniProtKB-SubCell"/>
</dbReference>
<dbReference type="AlphaFoldDB" id="A0A4V1D8X7"/>
<name>A0A4V1D8X7_9ALTE</name>
<dbReference type="PANTHER" id="PTHR10361">
    <property type="entry name" value="SODIUM-BILE ACID COTRANSPORTER"/>
    <property type="match status" value="1"/>
</dbReference>
<dbReference type="Pfam" id="PF01758">
    <property type="entry name" value="SBF"/>
    <property type="match status" value="1"/>
</dbReference>
<dbReference type="InterPro" id="IPR004710">
    <property type="entry name" value="Bilac:Na_transpt"/>
</dbReference>